<evidence type="ECO:0000256" key="2">
    <source>
        <dbReference type="ARBA" id="ARBA00022448"/>
    </source>
</evidence>
<dbReference type="Gene3D" id="2.60.40.1120">
    <property type="entry name" value="Carboxypeptidase-like, regulatory domain"/>
    <property type="match status" value="1"/>
</dbReference>
<keyword evidence="10" id="KW-1185">Reference proteome</keyword>
<dbReference type="InterPro" id="IPR039426">
    <property type="entry name" value="TonB-dep_rcpt-like"/>
</dbReference>
<evidence type="ECO:0000256" key="6">
    <source>
        <dbReference type="ARBA" id="ARBA00023136"/>
    </source>
</evidence>
<dbReference type="InterPro" id="IPR057601">
    <property type="entry name" value="Oar-like_b-barrel"/>
</dbReference>
<reference evidence="9 10" key="1">
    <citation type="submission" date="2021-03" db="EMBL/GenBank/DDBJ databases">
        <title>Genomic and phenotypic characterization of Chloracidobacterium isolates provides evidence for multiple species.</title>
        <authorList>
            <person name="Saini M.K."/>
            <person name="Costas A.M.G."/>
            <person name="Tank M."/>
            <person name="Bryant D.A."/>
        </authorList>
    </citation>
    <scope>NUCLEOTIDE SEQUENCE [LARGE SCALE GENOMIC DNA]</scope>
    <source>
        <strain evidence="9 10">BV2-C</strain>
    </source>
</reference>
<sequence length="817" mass="89890">MATAAAQQTSVVSFTVTEGEKRRPIGGATVTLTPKTSAPSVRPLTRTTDAAGKAVFTDAPGGDYTLTIAAPGYATLTDEQYKVEAGVFAEQPVELSPSAGDVVEVRGDTETALVAQGSVATAGLTPAEIRVLPSRGRDILTAFPPVPNVIRSNDGRTSIKGAREDQAAILVNGSLSNDPATGRFQVEIPLEALQRAEVFTNPYLPEYGKFTSGVKRLETKPGGEKWRYSVYDFFPSVRARNGKIFGFANVSPRATITGPLVRDRAFLAQALEVIVDKAVVRGLASPDNEIRKYAFRSFSQFDVVLSPRQTLTATANVARQLLRNVDLDAFNPVPASANRRTQDLAFAGVHRYTTAGGSLGETRFNYKRIGVDVFGKGDAPFALTPFGRTGNFFSQTDRVTERYQAQFSLALAAFDAGGLHQIKFGVDASAARNRGWVANRPVEVRRADGTLAERILYANRGNLRASNLEIAGYAQDQWLLRPNLQLDYGLRLETQQAAATLNVAPRLAISYAPGNTDRTVLRAGVGWFYDKVLLNALAFRQMPQPIVTTFAPDGTVTAPAQRFTLELARPDGRYRIPYNRSFRVELAQRIAPRALIKLAYLDSRTFNDFYVEPTPTATGGSVRLFNTGRATYRAVEVTADVKLTPRHTFVVSYVRSKARAELNDLISYFGDTPNPILRPNQFGNAPIDAPNRFFARGVFALPGDITLAPIFEWRDGFPYSVVDEAQNFVGRRNADPTRYPRFMAIDLAVTKKIRLPQWVRRGMFGRKIDVEAVSVTVNIFNLTNHFNPRNVFANTGAPQFGTFFGVYRRFFNIEMNL</sequence>
<dbReference type="EMBL" id="CP072649">
    <property type="protein sequence ID" value="QUW04756.1"/>
    <property type="molecule type" value="Genomic_DNA"/>
</dbReference>
<keyword evidence="3" id="KW-1134">Transmembrane beta strand</keyword>
<dbReference type="SUPFAM" id="SSF49478">
    <property type="entry name" value="Cna protein B-type domain"/>
    <property type="match status" value="1"/>
</dbReference>
<comment type="subcellular location">
    <subcellularLocation>
        <location evidence="1">Cell outer membrane</location>
        <topology evidence="1">Multi-pass membrane protein</topology>
    </subcellularLocation>
</comment>
<evidence type="ECO:0000313" key="10">
    <source>
        <dbReference type="Proteomes" id="UP000676506"/>
    </source>
</evidence>
<proteinExistence type="predicted"/>
<dbReference type="PANTHER" id="PTHR30069:SF29">
    <property type="entry name" value="HEMOGLOBIN AND HEMOGLOBIN-HAPTOGLOBIN-BINDING PROTEIN 1-RELATED"/>
    <property type="match status" value="1"/>
</dbReference>
<protein>
    <submittedName>
        <fullName evidence="9">TonB-dependent receptor</fullName>
    </submittedName>
</protein>
<evidence type="ECO:0000256" key="3">
    <source>
        <dbReference type="ARBA" id="ARBA00022452"/>
    </source>
</evidence>
<feature type="domain" description="TonB-dependent transporter Oar-like beta-barrel" evidence="8">
    <location>
        <begin position="500"/>
        <end position="726"/>
    </location>
</feature>
<keyword evidence="9" id="KW-0675">Receptor</keyword>
<evidence type="ECO:0000313" key="9">
    <source>
        <dbReference type="EMBL" id="QUW04756.1"/>
    </source>
</evidence>
<dbReference type="InterPro" id="IPR036942">
    <property type="entry name" value="Beta-barrel_TonB_sf"/>
</dbReference>
<organism evidence="9 10">
    <name type="scientific">Chloracidobacterium validum</name>
    <dbReference type="NCBI Taxonomy" id="2821543"/>
    <lineage>
        <taxon>Bacteria</taxon>
        <taxon>Pseudomonadati</taxon>
        <taxon>Acidobacteriota</taxon>
        <taxon>Terriglobia</taxon>
        <taxon>Terriglobales</taxon>
        <taxon>Acidobacteriaceae</taxon>
        <taxon>Chloracidobacterium</taxon>
    </lineage>
</organism>
<gene>
    <name evidence="9" type="ORF">J8C06_13595</name>
</gene>
<evidence type="ECO:0000256" key="7">
    <source>
        <dbReference type="ARBA" id="ARBA00023237"/>
    </source>
</evidence>
<dbReference type="Pfam" id="PF25183">
    <property type="entry name" value="OMP_b-brl_4"/>
    <property type="match status" value="1"/>
</dbReference>
<dbReference type="PANTHER" id="PTHR30069">
    <property type="entry name" value="TONB-DEPENDENT OUTER MEMBRANE RECEPTOR"/>
    <property type="match status" value="1"/>
</dbReference>
<dbReference type="SUPFAM" id="SSF56935">
    <property type="entry name" value="Porins"/>
    <property type="match status" value="1"/>
</dbReference>
<evidence type="ECO:0000259" key="8">
    <source>
        <dbReference type="Pfam" id="PF25183"/>
    </source>
</evidence>
<accession>A0ABX8BDJ3</accession>
<evidence type="ECO:0000256" key="5">
    <source>
        <dbReference type="ARBA" id="ARBA00022729"/>
    </source>
</evidence>
<evidence type="ECO:0000256" key="4">
    <source>
        <dbReference type="ARBA" id="ARBA00022692"/>
    </source>
</evidence>
<keyword evidence="5" id="KW-0732">Signal</keyword>
<name>A0ABX8BDJ3_9BACT</name>
<evidence type="ECO:0000256" key="1">
    <source>
        <dbReference type="ARBA" id="ARBA00004571"/>
    </source>
</evidence>
<keyword evidence="7" id="KW-0998">Cell outer membrane</keyword>
<dbReference type="Pfam" id="PF13620">
    <property type="entry name" value="CarboxypepD_reg"/>
    <property type="match status" value="1"/>
</dbReference>
<keyword evidence="6" id="KW-0472">Membrane</keyword>
<keyword evidence="4" id="KW-0812">Transmembrane</keyword>
<keyword evidence="2" id="KW-0813">Transport</keyword>
<dbReference type="Gene3D" id="2.40.170.20">
    <property type="entry name" value="TonB-dependent receptor, beta-barrel domain"/>
    <property type="match status" value="1"/>
</dbReference>
<dbReference type="Proteomes" id="UP000676506">
    <property type="component" value="Chromosome 2"/>
</dbReference>